<dbReference type="AlphaFoldDB" id="A0A1B0D5X2"/>
<dbReference type="Proteomes" id="UP000092462">
    <property type="component" value="Unassembled WGS sequence"/>
</dbReference>
<evidence type="ECO:0000313" key="1">
    <source>
        <dbReference type="EnsemblMetazoa" id="PPAI002879-PA"/>
    </source>
</evidence>
<protein>
    <submittedName>
        <fullName evidence="1">Uncharacterized protein</fullName>
    </submittedName>
</protein>
<dbReference type="EMBL" id="AJVK01000456">
    <property type="status" value="NOT_ANNOTATED_CDS"/>
    <property type="molecule type" value="Genomic_DNA"/>
</dbReference>
<dbReference type="VEuPathDB" id="VectorBase:PPAI002879"/>
<dbReference type="EnsemblMetazoa" id="PPAI002879-RA">
    <property type="protein sequence ID" value="PPAI002879-PA"/>
    <property type="gene ID" value="PPAI002879"/>
</dbReference>
<sequence>MPSTPYDLVSDDLDVRVPLYADQAFDHGITFQAKVNHQPHADALKVSDVVHGIEMMQLLKRKPYNTLHFDVRTFHKEYIIELFCA</sequence>
<organism evidence="1 2">
    <name type="scientific">Phlebotomus papatasi</name>
    <name type="common">Sandfly</name>
    <dbReference type="NCBI Taxonomy" id="29031"/>
    <lineage>
        <taxon>Eukaryota</taxon>
        <taxon>Metazoa</taxon>
        <taxon>Ecdysozoa</taxon>
        <taxon>Arthropoda</taxon>
        <taxon>Hexapoda</taxon>
        <taxon>Insecta</taxon>
        <taxon>Pterygota</taxon>
        <taxon>Neoptera</taxon>
        <taxon>Endopterygota</taxon>
        <taxon>Diptera</taxon>
        <taxon>Nematocera</taxon>
        <taxon>Psychodoidea</taxon>
        <taxon>Psychodidae</taxon>
        <taxon>Phlebotomus</taxon>
        <taxon>Phlebotomus</taxon>
    </lineage>
</organism>
<accession>A0A1B0D5X2</accession>
<keyword evidence="2" id="KW-1185">Reference proteome</keyword>
<reference evidence="1" key="1">
    <citation type="submission" date="2022-08" db="UniProtKB">
        <authorList>
            <consortium name="EnsemblMetazoa"/>
        </authorList>
    </citation>
    <scope>IDENTIFICATION</scope>
    <source>
        <strain evidence="1">Israel</strain>
    </source>
</reference>
<evidence type="ECO:0000313" key="2">
    <source>
        <dbReference type="Proteomes" id="UP000092462"/>
    </source>
</evidence>
<proteinExistence type="predicted"/>
<name>A0A1B0D5X2_PHLPP</name>